<proteinExistence type="predicted"/>
<dbReference type="Pfam" id="PF01425">
    <property type="entry name" value="Amidase"/>
    <property type="match status" value="1"/>
</dbReference>
<dbReference type="EMBL" id="RJJQ01000001">
    <property type="protein sequence ID" value="RNI25332.1"/>
    <property type="molecule type" value="Genomic_DNA"/>
</dbReference>
<dbReference type="Gene3D" id="3.90.1300.10">
    <property type="entry name" value="Amidase signature (AS) domain"/>
    <property type="match status" value="1"/>
</dbReference>
<dbReference type="SUPFAM" id="SSF75304">
    <property type="entry name" value="Amidase signature (AS) enzymes"/>
    <property type="match status" value="1"/>
</dbReference>
<dbReference type="PANTHER" id="PTHR42678">
    <property type="entry name" value="AMIDASE"/>
    <property type="match status" value="1"/>
</dbReference>
<feature type="domain" description="Amidase" evidence="1">
    <location>
        <begin position="25"/>
        <end position="245"/>
    </location>
</feature>
<name>A0A3M9MIE6_9MICO</name>
<evidence type="ECO:0000313" key="2">
    <source>
        <dbReference type="EMBL" id="RNI25332.1"/>
    </source>
</evidence>
<dbReference type="InterPro" id="IPR036928">
    <property type="entry name" value="AS_sf"/>
</dbReference>
<dbReference type="Proteomes" id="UP000271678">
    <property type="component" value="Unassembled WGS sequence"/>
</dbReference>
<organism evidence="2 3">
    <name type="scientific">Flexivirga caeni</name>
    <dbReference type="NCBI Taxonomy" id="2294115"/>
    <lineage>
        <taxon>Bacteria</taxon>
        <taxon>Bacillati</taxon>
        <taxon>Actinomycetota</taxon>
        <taxon>Actinomycetes</taxon>
        <taxon>Micrococcales</taxon>
        <taxon>Dermacoccaceae</taxon>
        <taxon>Flexivirga</taxon>
    </lineage>
</organism>
<dbReference type="NCBIfam" id="NF005127">
    <property type="entry name" value="PRK06565.1"/>
    <property type="match status" value="1"/>
</dbReference>
<evidence type="ECO:0000313" key="3">
    <source>
        <dbReference type="Proteomes" id="UP000271678"/>
    </source>
</evidence>
<dbReference type="EC" id="3.5.1.4" evidence="2"/>
<evidence type="ECO:0000259" key="1">
    <source>
        <dbReference type="Pfam" id="PF01425"/>
    </source>
</evidence>
<accession>A0A3M9MIE6</accession>
<sequence>MIDVVERSIAELRAALESGETTAVELVDAYLARIDAYDGLETSTALNALVVPNPEARDEAAASDRRRAAGETLGPLDGIPFTAKDSYLVKGLTAAAGSPAFAGLVAQRDAFTIERLRAGGAICLGLTNMPPMANGGMQRGVYGRAESPYNADYLTAPFASGSSNGSGTATAASFAAFGLGEETWSSGRGPASNNGLCAYTPSRGVISVRGNWPLVPTMDVVVPHARTMADLLEVLDVVVADDADTRGDFWRVQPWVPIPAASSVRPTSYVALREGVSLAGRRLGIPRMYVNADPDAGTGTTIGGPTGERIETRESVIVLWEQARADLTAAGAEVVDVDFPVVSNYEGDRAGAPTIGTRGFVAPAFLAQEIEDLSAWAWEDFLAANGDPALPSLASVDGATIFPAPEGVLDRYTGFPDDITAYPDWVRAHPDATLDDMATLADGLAGLERTRRVDLEEWMDAQRLDAVVFPAVADVGPADADVNEASADLAWRNGTWVANGNLAIRHLGIPTVTAPLGVMVDIGMPVGLTFAGRAYDDTALLQLAVAFEALGPRRIAPPRTPRLA</sequence>
<dbReference type="InterPro" id="IPR023631">
    <property type="entry name" value="Amidase_dom"/>
</dbReference>
<dbReference type="PANTHER" id="PTHR42678:SF11">
    <property type="entry name" value="AMIDASE FAMILY PROTEIN"/>
    <property type="match status" value="1"/>
</dbReference>
<comment type="caution">
    <text evidence="2">The sequence shown here is derived from an EMBL/GenBank/DDBJ whole genome shotgun (WGS) entry which is preliminary data.</text>
</comment>
<keyword evidence="3" id="KW-1185">Reference proteome</keyword>
<dbReference type="OrthoDB" id="182039at2"/>
<keyword evidence="2" id="KW-0378">Hydrolase</keyword>
<gene>
    <name evidence="2" type="ORF">EFY87_01490</name>
</gene>
<reference evidence="2 3" key="1">
    <citation type="submission" date="2018-11" db="EMBL/GenBank/DDBJ databases">
        <title>Draft genome of Simplicispira Flexivirga sp. BO-16.</title>
        <authorList>
            <person name="Im W.T."/>
        </authorList>
    </citation>
    <scope>NUCLEOTIDE SEQUENCE [LARGE SCALE GENOMIC DNA]</scope>
    <source>
        <strain evidence="2 3">BO-16</strain>
    </source>
</reference>
<protein>
    <submittedName>
        <fullName evidence="2">Amidase</fullName>
        <ecNumber evidence="2">3.5.1.4</ecNumber>
    </submittedName>
</protein>
<dbReference type="AlphaFoldDB" id="A0A3M9MIE6"/>
<dbReference type="GO" id="GO:0004040">
    <property type="term" value="F:amidase activity"/>
    <property type="evidence" value="ECO:0007669"/>
    <property type="project" value="UniProtKB-EC"/>
</dbReference>
<dbReference type="RefSeq" id="WP_123269524.1">
    <property type="nucleotide sequence ID" value="NZ_RJJQ01000001.1"/>
</dbReference>